<dbReference type="OrthoDB" id="408788at2759"/>
<keyword evidence="15" id="KW-1185">Reference proteome</keyword>
<feature type="binding site" evidence="11">
    <location>
        <position position="404"/>
    </location>
    <ligand>
        <name>S-adenosyl-L-methionine</name>
        <dbReference type="ChEBI" id="CHEBI:59789"/>
    </ligand>
</feature>
<reference evidence="14" key="2">
    <citation type="submission" date="2020-11" db="EMBL/GenBank/DDBJ databases">
        <authorList>
            <person name="McCartney M.A."/>
            <person name="Auch B."/>
            <person name="Kono T."/>
            <person name="Mallez S."/>
            <person name="Becker A."/>
            <person name="Gohl D.M."/>
            <person name="Silverstein K.A.T."/>
            <person name="Koren S."/>
            <person name="Bechman K.B."/>
            <person name="Herman A."/>
            <person name="Abrahante J.E."/>
            <person name="Garbe J."/>
        </authorList>
    </citation>
    <scope>NUCLEOTIDE SEQUENCE</scope>
    <source>
        <strain evidence="14">Duluth1</strain>
        <tissue evidence="14">Whole animal</tissue>
    </source>
</reference>
<protein>
    <recommendedName>
        <fullName evidence="11">tRNA (guanine(37)-N1)-methyltransferase</fullName>
        <ecNumber evidence="11">2.1.1.228</ecNumber>
    </recommendedName>
    <alternativeName>
        <fullName evidence="11">M1G-methyltransferase</fullName>
    </alternativeName>
    <alternativeName>
        <fullName evidence="11">tRNA [GM37] methyltransferase</fullName>
    </alternativeName>
    <alternativeName>
        <fullName evidence="11">tRNA methyltransferase 5 homolog</fullName>
    </alternativeName>
</protein>
<evidence type="ECO:0000256" key="8">
    <source>
        <dbReference type="ARBA" id="ARBA00023242"/>
    </source>
</evidence>
<dbReference type="GO" id="GO:0052906">
    <property type="term" value="F:tRNA (guanine(37)-N1)-methyltransferase activity"/>
    <property type="evidence" value="ECO:0007669"/>
    <property type="project" value="UniProtKB-UniRule"/>
</dbReference>
<sequence>MINRVRLVLRRYLCKPILVKIPQINDINLNIASRSAKKLSEKLRPHELRSTHCVVYVNKWKYILNVVPKYNMEDKTDMSIPLPDGVRGMTSLDKSGFDQVISVPAVLVDTKALPVVLKCLKQYQLKISKIRPVVELDKHDLKFSSHKLVLLNKSLVQDWDSFQVSDQELLKAQGVTSDSFQHYDVKVGYDNLTFSDVMKMILPDDCEGVSGFEEVGHIAHFNLRDKTLPYKNIIGEVLLDKTKKLKTVVNKLNTIDSTFRTFQMELMAGQENYVTQTKENGCTFELDYSKVYWNSRLGTEHERIVKGIESTEVVFDVFAGIGPFAIPAAKKGATVFANDLNPHSYEALVNNSKLNKCKNNINCFNLDGREFVKTIIKCELTKLFIKTHTIGDTERNFKVTIIMNLPALAYTFLDAFRSLLEEDAVSVSAGSMPLVHCYCFTDIESAVKDCDGDTVLEVKRRTRGVIGGLNDDDITVRLVRNVAPQKDMVCVSFRLTPDILLNRQDQIDGSLRSENGEPAQKIARLETSTSL</sequence>
<organism evidence="14 15">
    <name type="scientific">Dreissena polymorpha</name>
    <name type="common">Zebra mussel</name>
    <name type="synonym">Mytilus polymorpha</name>
    <dbReference type="NCBI Taxonomy" id="45954"/>
    <lineage>
        <taxon>Eukaryota</taxon>
        <taxon>Metazoa</taxon>
        <taxon>Spiralia</taxon>
        <taxon>Lophotrochozoa</taxon>
        <taxon>Mollusca</taxon>
        <taxon>Bivalvia</taxon>
        <taxon>Autobranchia</taxon>
        <taxon>Heteroconchia</taxon>
        <taxon>Euheterodonta</taxon>
        <taxon>Imparidentia</taxon>
        <taxon>Neoheterodontei</taxon>
        <taxon>Myida</taxon>
        <taxon>Dreissenoidea</taxon>
        <taxon>Dreissenidae</taxon>
        <taxon>Dreissena</taxon>
    </lineage>
</organism>
<keyword evidence="7 11" id="KW-0496">Mitochondrion</keyword>
<evidence type="ECO:0000313" key="14">
    <source>
        <dbReference type="EMBL" id="KAH3819514.1"/>
    </source>
</evidence>
<evidence type="ECO:0000256" key="3">
    <source>
        <dbReference type="ARBA" id="ARBA00022603"/>
    </source>
</evidence>
<feature type="binding site" evidence="11">
    <location>
        <begin position="339"/>
        <end position="340"/>
    </location>
    <ligand>
        <name>S-adenosyl-L-methionine</name>
        <dbReference type="ChEBI" id="CHEBI:59789"/>
    </ligand>
</feature>
<dbReference type="AlphaFoldDB" id="A0A9D4JQX6"/>
<name>A0A9D4JQX6_DREPO</name>
<dbReference type="InterPro" id="IPR056744">
    <property type="entry name" value="TRM5/TYW2-like_N"/>
</dbReference>
<dbReference type="Gene3D" id="3.30.300.110">
    <property type="entry name" value="Met-10+ protein-like domains"/>
    <property type="match status" value="1"/>
</dbReference>
<gene>
    <name evidence="14" type="ORF">DPMN_121252</name>
</gene>
<proteinExistence type="inferred from homology"/>
<dbReference type="EC" id="2.1.1.228" evidence="11"/>
<evidence type="ECO:0000256" key="6">
    <source>
        <dbReference type="ARBA" id="ARBA00022694"/>
    </source>
</evidence>
<feature type="region of interest" description="Disordered" evidence="12">
    <location>
        <begin position="510"/>
        <end position="531"/>
    </location>
</feature>
<dbReference type="HAMAP" id="MF_03152">
    <property type="entry name" value="TRM5"/>
    <property type="match status" value="1"/>
</dbReference>
<dbReference type="Pfam" id="PF02475">
    <property type="entry name" value="TRM5-TYW2_MTfase"/>
    <property type="match status" value="1"/>
</dbReference>
<feature type="binding site" evidence="11">
    <location>
        <begin position="367"/>
        <end position="368"/>
    </location>
    <ligand>
        <name>S-adenosyl-L-methionine</name>
        <dbReference type="ChEBI" id="CHEBI:59789"/>
    </ligand>
</feature>
<comment type="catalytic activity">
    <reaction evidence="10 11">
        <text>guanosine(37) in tRNA + S-adenosyl-L-methionine = N(1)-methylguanosine(37) in tRNA + S-adenosyl-L-homocysteine + H(+)</text>
        <dbReference type="Rhea" id="RHEA:36899"/>
        <dbReference type="Rhea" id="RHEA-COMP:10145"/>
        <dbReference type="Rhea" id="RHEA-COMP:10147"/>
        <dbReference type="ChEBI" id="CHEBI:15378"/>
        <dbReference type="ChEBI" id="CHEBI:57856"/>
        <dbReference type="ChEBI" id="CHEBI:59789"/>
        <dbReference type="ChEBI" id="CHEBI:73542"/>
        <dbReference type="ChEBI" id="CHEBI:74269"/>
        <dbReference type="EC" id="2.1.1.228"/>
    </reaction>
</comment>
<keyword evidence="8 11" id="KW-0539">Nucleus</keyword>
<dbReference type="GO" id="GO:0005634">
    <property type="term" value="C:nucleus"/>
    <property type="evidence" value="ECO:0007669"/>
    <property type="project" value="UniProtKB-SubCell"/>
</dbReference>
<dbReference type="GO" id="GO:0005759">
    <property type="term" value="C:mitochondrial matrix"/>
    <property type="evidence" value="ECO:0007669"/>
    <property type="project" value="UniProtKB-SubCell"/>
</dbReference>
<keyword evidence="5 11" id="KW-0949">S-adenosyl-L-methionine</keyword>
<comment type="function">
    <text evidence="9">Involved in mitochondrial tRNA methylation. Specifically methylates the N1 position of guanosine-37 in various tRNAs. Methylation is not dependent on the nature of the nucleoside 5' of the target nucleoside. This is the first step in the biosynthesis of wybutosine (yW), a modified base adjacent to the anticodon of tRNAs and required for accurate decoding.</text>
</comment>
<evidence type="ECO:0000313" key="15">
    <source>
        <dbReference type="Proteomes" id="UP000828390"/>
    </source>
</evidence>
<comment type="similarity">
    <text evidence="1">Belongs to the class I-like SAM-binding methyltransferase superfamily. TRM5/TYW2 family.</text>
</comment>
<dbReference type="SUPFAM" id="SSF53335">
    <property type="entry name" value="S-adenosyl-L-methionine-dependent methyltransferases"/>
    <property type="match status" value="1"/>
</dbReference>
<keyword evidence="3 11" id="KW-0489">Methyltransferase</keyword>
<dbReference type="GO" id="GO:0002939">
    <property type="term" value="P:tRNA N1-guanine methylation"/>
    <property type="evidence" value="ECO:0007669"/>
    <property type="project" value="TreeGrafter"/>
</dbReference>
<dbReference type="Proteomes" id="UP000828390">
    <property type="component" value="Unassembled WGS sequence"/>
</dbReference>
<dbReference type="Pfam" id="PF25133">
    <property type="entry name" value="TYW2_N_2"/>
    <property type="match status" value="1"/>
</dbReference>
<comment type="function">
    <text evidence="11">Specifically methylates the N1 position of guanosine-37 in various cytoplasmic and mitochondrial tRNAs. Methylation is not dependent on the nature of the nucleoside 5' of the target nucleoside. This is the first step in the biosynthesis of wybutosine (yW), a modified base adjacent to the anticodon of tRNAs and required for accurate decoding.</text>
</comment>
<evidence type="ECO:0000256" key="12">
    <source>
        <dbReference type="SAM" id="MobiDB-lite"/>
    </source>
</evidence>
<dbReference type="InterPro" id="IPR056743">
    <property type="entry name" value="TRM5-TYW2-like_MTfase"/>
</dbReference>
<dbReference type="PANTHER" id="PTHR23245">
    <property type="entry name" value="TRNA METHYLTRANSFERASE"/>
    <property type="match status" value="1"/>
</dbReference>
<evidence type="ECO:0000256" key="5">
    <source>
        <dbReference type="ARBA" id="ARBA00022691"/>
    </source>
</evidence>
<feature type="domain" description="SAM-dependent methyltransferase TRM5/TYW2-type" evidence="13">
    <location>
        <begin position="212"/>
        <end position="497"/>
    </location>
</feature>
<accession>A0A9D4JQX6</accession>
<dbReference type="PANTHER" id="PTHR23245:SF36">
    <property type="entry name" value="TRNA (GUANINE(37)-N1)-METHYLTRANSFERASE"/>
    <property type="match status" value="1"/>
</dbReference>
<dbReference type="GO" id="GO:0070901">
    <property type="term" value="P:mitochondrial tRNA methylation"/>
    <property type="evidence" value="ECO:0007669"/>
    <property type="project" value="UniProtKB-ARBA"/>
</dbReference>
<keyword evidence="6 11" id="KW-0819">tRNA processing</keyword>
<keyword evidence="2 11" id="KW-0963">Cytoplasm</keyword>
<comment type="subcellular location">
    <subcellularLocation>
        <location evidence="11">Mitochondrion matrix</location>
    </subcellularLocation>
    <subcellularLocation>
        <location evidence="11">Nucleus</location>
    </subcellularLocation>
    <subcellularLocation>
        <location evidence="11">Cytoplasm</location>
    </subcellularLocation>
    <text evidence="11">Predominantly in the mitochondria and in the nucleus.</text>
</comment>
<evidence type="ECO:0000256" key="11">
    <source>
        <dbReference type="HAMAP-Rule" id="MF_03152"/>
    </source>
</evidence>
<dbReference type="InterPro" id="IPR029063">
    <property type="entry name" value="SAM-dependent_MTases_sf"/>
</dbReference>
<dbReference type="PROSITE" id="PS51684">
    <property type="entry name" value="SAM_MT_TRM5_TYW2"/>
    <property type="match status" value="1"/>
</dbReference>
<evidence type="ECO:0000256" key="9">
    <source>
        <dbReference type="ARBA" id="ARBA00045951"/>
    </source>
</evidence>
<reference evidence="14" key="1">
    <citation type="journal article" date="2019" name="bioRxiv">
        <title>The Genome of the Zebra Mussel, Dreissena polymorpha: A Resource for Invasive Species Research.</title>
        <authorList>
            <person name="McCartney M.A."/>
            <person name="Auch B."/>
            <person name="Kono T."/>
            <person name="Mallez S."/>
            <person name="Zhang Y."/>
            <person name="Obille A."/>
            <person name="Becker A."/>
            <person name="Abrahante J.E."/>
            <person name="Garbe J."/>
            <person name="Badalamenti J.P."/>
            <person name="Herman A."/>
            <person name="Mangelson H."/>
            <person name="Liachko I."/>
            <person name="Sullivan S."/>
            <person name="Sone E.D."/>
            <person name="Koren S."/>
            <person name="Silverstein K.A.T."/>
            <person name="Beckman K.B."/>
            <person name="Gohl D.M."/>
        </authorList>
    </citation>
    <scope>NUCLEOTIDE SEQUENCE</scope>
    <source>
        <strain evidence="14">Duluth1</strain>
        <tissue evidence="14">Whole animal</tissue>
    </source>
</reference>
<evidence type="ECO:0000259" key="13">
    <source>
        <dbReference type="PROSITE" id="PS51684"/>
    </source>
</evidence>
<feature type="binding site" evidence="11">
    <location>
        <position position="301"/>
    </location>
    <ligand>
        <name>S-adenosyl-L-methionine</name>
        <dbReference type="ChEBI" id="CHEBI:59789"/>
    </ligand>
</feature>
<evidence type="ECO:0000256" key="2">
    <source>
        <dbReference type="ARBA" id="ARBA00022490"/>
    </source>
</evidence>
<dbReference type="InterPro" id="IPR030382">
    <property type="entry name" value="MeTrfase_TRM5/TYW2"/>
</dbReference>
<evidence type="ECO:0000256" key="7">
    <source>
        <dbReference type="ARBA" id="ARBA00023128"/>
    </source>
</evidence>
<comment type="similarity">
    <text evidence="11">Belongs to the TRM5 / TYW2 family.</text>
</comment>
<keyword evidence="4 11" id="KW-0808">Transferase</keyword>
<comment type="caution">
    <text evidence="14">The sequence shown here is derived from an EMBL/GenBank/DDBJ whole genome shotgun (WGS) entry which is preliminary data.</text>
</comment>
<dbReference type="Gene3D" id="3.40.50.150">
    <property type="entry name" value="Vaccinia Virus protein VP39"/>
    <property type="match status" value="1"/>
</dbReference>
<dbReference type="FunFam" id="3.30.300.110:FF:000001">
    <property type="entry name" value="tRNA (guanine(37)-N1)-methyltransferase"/>
    <property type="match status" value="1"/>
</dbReference>
<dbReference type="InterPro" id="IPR025792">
    <property type="entry name" value="tRNA_Gua_MeTrfase_euk"/>
</dbReference>
<evidence type="ECO:0000256" key="4">
    <source>
        <dbReference type="ARBA" id="ARBA00022679"/>
    </source>
</evidence>
<comment type="subunit">
    <text evidence="11">Monomer.</text>
</comment>
<evidence type="ECO:0000256" key="1">
    <source>
        <dbReference type="ARBA" id="ARBA00009775"/>
    </source>
</evidence>
<dbReference type="EMBL" id="JAIWYP010000005">
    <property type="protein sequence ID" value="KAH3819514.1"/>
    <property type="molecule type" value="Genomic_DNA"/>
</dbReference>
<evidence type="ECO:0000256" key="10">
    <source>
        <dbReference type="ARBA" id="ARBA00047783"/>
    </source>
</evidence>